<dbReference type="Pfam" id="PF18995">
    <property type="entry name" value="PRT6_C"/>
    <property type="match status" value="1"/>
</dbReference>
<dbReference type="Pfam" id="PF02617">
    <property type="entry name" value="ClpS"/>
    <property type="match status" value="1"/>
</dbReference>
<feature type="zinc finger region" description="UBR-type" evidence="9">
    <location>
        <begin position="105"/>
        <end position="177"/>
    </location>
</feature>
<dbReference type="GO" id="GO:0016567">
    <property type="term" value="P:protein ubiquitination"/>
    <property type="evidence" value="ECO:0007669"/>
    <property type="project" value="UniProtKB-UniRule"/>
</dbReference>
<evidence type="ECO:0000256" key="2">
    <source>
        <dbReference type="ARBA" id="ARBA00004906"/>
    </source>
</evidence>
<comment type="similarity">
    <text evidence="8 10">Belongs to the E3 ubiquitin-protein ligase UBR1-like family.</text>
</comment>
<evidence type="ECO:0000256" key="9">
    <source>
        <dbReference type="PROSITE-ProRule" id="PRU00508"/>
    </source>
</evidence>
<keyword evidence="6 10" id="KW-0833">Ubl conjugation pathway</keyword>
<dbReference type="Gene3D" id="1.10.10.2670">
    <property type="entry name" value="E3 ubiquitin-protein ligase"/>
    <property type="match status" value="1"/>
</dbReference>
<organism evidence="12 13">
    <name type="scientific">Phlebiopsis gigantea (strain 11061_1 CR5-6)</name>
    <name type="common">White-rot fungus</name>
    <name type="synonym">Peniophora gigantea</name>
    <dbReference type="NCBI Taxonomy" id="745531"/>
    <lineage>
        <taxon>Eukaryota</taxon>
        <taxon>Fungi</taxon>
        <taxon>Dikarya</taxon>
        <taxon>Basidiomycota</taxon>
        <taxon>Agaricomycotina</taxon>
        <taxon>Agaricomycetes</taxon>
        <taxon>Polyporales</taxon>
        <taxon>Phanerochaetaceae</taxon>
        <taxon>Phlebiopsis</taxon>
    </lineage>
</organism>
<dbReference type="OrthoDB" id="26387at2759"/>
<dbReference type="InterPro" id="IPR014719">
    <property type="entry name" value="Ribosomal_bL12_C/ClpS-like"/>
</dbReference>
<comment type="catalytic activity">
    <reaction evidence="1 10">
        <text>S-ubiquitinyl-[E2 ubiquitin-conjugating enzyme]-L-cysteine + [acceptor protein]-L-lysine = [E2 ubiquitin-conjugating enzyme]-L-cysteine + N(6)-ubiquitinyl-[acceptor protein]-L-lysine.</text>
        <dbReference type="EC" id="2.3.2.27"/>
    </reaction>
</comment>
<dbReference type="GO" id="GO:0061630">
    <property type="term" value="F:ubiquitin protein ligase activity"/>
    <property type="evidence" value="ECO:0007669"/>
    <property type="project" value="UniProtKB-UniRule"/>
</dbReference>
<evidence type="ECO:0000313" key="13">
    <source>
        <dbReference type="Proteomes" id="UP000053257"/>
    </source>
</evidence>
<dbReference type="EMBL" id="KN840499">
    <property type="protein sequence ID" value="KIP07331.1"/>
    <property type="molecule type" value="Genomic_DNA"/>
</dbReference>
<gene>
    <name evidence="12" type="ORF">PHLGIDRAFT_71283</name>
</gene>
<evidence type="ECO:0000256" key="8">
    <source>
        <dbReference type="ARBA" id="ARBA00046341"/>
    </source>
</evidence>
<accession>A0A0C3RYR5</accession>
<comment type="pathway">
    <text evidence="2 10">Protein modification; protein ubiquitination.</text>
</comment>
<dbReference type="GO" id="GO:0008270">
    <property type="term" value="F:zinc ion binding"/>
    <property type="evidence" value="ECO:0007669"/>
    <property type="project" value="UniProtKB-UniRule"/>
</dbReference>
<evidence type="ECO:0000259" key="11">
    <source>
        <dbReference type="PROSITE" id="PS51157"/>
    </source>
</evidence>
<dbReference type="Pfam" id="PF22960">
    <property type="entry name" value="WHD_UBR1"/>
    <property type="match status" value="1"/>
</dbReference>
<dbReference type="FunFam" id="2.10.110.30:FF:000002">
    <property type="entry name" value="Putative e3 ubiquitin-protein ligase ubr3"/>
    <property type="match status" value="1"/>
</dbReference>
<dbReference type="PANTHER" id="PTHR21497">
    <property type="entry name" value="UBIQUITIN LIGASE E3 ALPHA-RELATED"/>
    <property type="match status" value="1"/>
</dbReference>
<dbReference type="EC" id="2.3.2.27" evidence="10"/>
<evidence type="ECO:0000256" key="4">
    <source>
        <dbReference type="ARBA" id="ARBA00022723"/>
    </source>
</evidence>
<dbReference type="HOGENOM" id="CLU_000684_0_0_1"/>
<dbReference type="InterPro" id="IPR003126">
    <property type="entry name" value="Znf_UBR"/>
</dbReference>
<evidence type="ECO:0000256" key="7">
    <source>
        <dbReference type="ARBA" id="ARBA00022833"/>
    </source>
</evidence>
<sequence>MSSFSSFFPSKLLPGSMQQRDRGTAASTSLGRLRFALDTMPGSRKYVFTPSTRAEILAELYDSFWGSYAHLFLPNSNSSLPLNATLSEVQARASTFREPAVTPGRPCGHIFKKGESCFRCKDCALDDSCVFCSRCFEATDHTDHAVSFFIAQQSGGCCDCGDVEAWRTPINCPYHPPTAEGIEHVTPRVIPGSEVPPVKNHPDRAAIPDELRESMSRTIGYAIDYVLDTLDYSPEVTGAPPKEEYLWKQPTGDPMMMKDQFCVILWNDDKHSFDEVIQLLCDMTHRSREEAAIIADRIDDNGREIVDMNSNIPRLLEMCQTVQQIDLGVTIRRAYDTFREQVSAVIIEWLLDLTRSRLGTDILAIREIIAAELLSPRKQTYARGFTDSHPFIQDVADPARLDWLLLYHVRLWKRPRLNLKEIYASLLTLSHDHKLAMATHFANVYSRIIDAYLLTDREAETSIKYFALQLFTVPSVALYLVRNHNVVSRLLSIITSFFTNQIHENRIVVNPNSQAEVDVDSMPFKSKRFMTIFSDLRYLCHNDPVQQLIAHNREFITQFARVCQLFMCVNPNKRVVVSHVEYETDVWISVFNVTLSLSRVIKVYGEAFSRATPAELVSAITMVMHNILMVSAIPNDEKDATRFPRVAFHPVEFGDSTYEVVEFDVMEGWVSFHHSLQWLLAELFKHVDLLDDEHLKEIGVGNLREVCMRNASSQAIQTIIDYPLRVIAMVAQIRAGLWVRNGFAIRGQVMHYRDFMLRELCYDQDLFILQTAMVILDPNSVIVTMLDRFQLAGYFSGATLHHVYDNTQMANMVEEFLYVLITILTETANATKMPLPEAVRREIVHALALGPCTYTELVKRVAERKSDDVCFDRVLKEVANFKVPDSTSDSGVYELKDEAFDEVNPFFYHHTRNKREEVEVVLKNRLKKRTGVEDPVIAPKPLNITRGPFILLSSVFESEVLLQVIFYGIFNVISITEATDSAPPSAEAILDQCLHLLMLALVERAQSFSYISVNKIFEEHQTLLDIVCALERNNKYSKGYKARVQWILSRYAQYQPQEVLARQIPEPTMQVDPEEVKKRAAKARQEAIMAKMKAQQASFATNFEDLDDEDEDEDLDHPDHPVSFGTCIVCQEELNATRAFGSLGFVQPSRFLRRYPDNQQGYMGDVLSAQEALDRSSGLPQDHSFPPAKADSEARTVSLEGFPVSSTRLGLHASICSHMMHLECFMVYSASIRQRHRTQTTRNHPESIPRKEYICPLCKCLGNAILPVPVTPNTTELNTVPFPDWIRAAGISILKSKPDPHLDSLQCRTGTGEFAFWGAQDPAYQSYMRSPETPDTSEVHKMVDTLMVVAKTLSQQTRHLRDRPEPDVGERGAGLYLPEDLVGYTISCLEVAQRGTGMPGSTVADSLTDSQNRMLQGLFACMAKLAALNFKGRPDEGRDAVKQAVIKRLLPEWSRSSFHAYSYPLLLRDPFTVLVEAAIVAPEILKHVLVLTYYACLARTVVGLLYILNKTRAVPPTTPTPRQYEDIFGDVRMFFMSVIRPSPVFEHAAEVAFQAFGDARVEKLLYTFTLPFLRRAAILCRAVLPSAFPSPDLPDDVCEYRRLLKMLDIPPLSDLPNQDTLQNALSGWCAHYGHSPAASQLNCGVALDYPMIYHIIKLPLILDTLFLEQERTMICPRCKAVPQDAAICLLCGTTICFQSHCCVDIENQGKGEANMHMRECSGPIGVFFLVKRCSMLYLYANNGTFGQSPYLDVHGEADISMRRGRRQYLHSARWEEVRRLWLQHGIPTLIARKLESTVDNGGWESL</sequence>
<dbReference type="PROSITE" id="PS51157">
    <property type="entry name" value="ZF_UBR"/>
    <property type="match status" value="1"/>
</dbReference>
<dbReference type="InterPro" id="IPR042065">
    <property type="entry name" value="E3_ELL-like"/>
</dbReference>
<dbReference type="SUPFAM" id="SSF46785">
    <property type="entry name" value="Winged helix' DNA-binding domain"/>
    <property type="match status" value="1"/>
</dbReference>
<feature type="domain" description="UBR-type" evidence="11">
    <location>
        <begin position="105"/>
        <end position="177"/>
    </location>
</feature>
<evidence type="ECO:0000256" key="3">
    <source>
        <dbReference type="ARBA" id="ARBA00022679"/>
    </source>
</evidence>
<dbReference type="InterPro" id="IPR036390">
    <property type="entry name" value="WH_DNA-bd_sf"/>
</dbReference>
<keyword evidence="5 10" id="KW-0863">Zinc-finger</keyword>
<dbReference type="UniPathway" id="UPA00143"/>
<name>A0A0C3RYR5_PHLG1</name>
<protein>
    <recommendedName>
        <fullName evidence="10">E3 ubiquitin-protein ligase</fullName>
        <ecNumber evidence="10">2.3.2.27</ecNumber>
    </recommendedName>
</protein>
<dbReference type="Proteomes" id="UP000053257">
    <property type="component" value="Unassembled WGS sequence"/>
</dbReference>
<dbReference type="GO" id="GO:0005737">
    <property type="term" value="C:cytoplasm"/>
    <property type="evidence" value="ECO:0007669"/>
    <property type="project" value="TreeGrafter"/>
</dbReference>
<evidence type="ECO:0000313" key="12">
    <source>
        <dbReference type="EMBL" id="KIP07331.1"/>
    </source>
</evidence>
<dbReference type="GO" id="GO:0071596">
    <property type="term" value="P:ubiquitin-dependent protein catabolic process via the N-end rule pathway"/>
    <property type="evidence" value="ECO:0007669"/>
    <property type="project" value="UniProtKB-UniRule"/>
</dbReference>
<evidence type="ECO:0000256" key="5">
    <source>
        <dbReference type="ARBA" id="ARBA00022771"/>
    </source>
</evidence>
<evidence type="ECO:0000256" key="10">
    <source>
        <dbReference type="RuleBase" id="RU366018"/>
    </source>
</evidence>
<dbReference type="CDD" id="cd16482">
    <property type="entry name" value="RING-H2_UBR1-like"/>
    <property type="match status" value="1"/>
</dbReference>
<dbReference type="CDD" id="cd19673">
    <property type="entry name" value="UBR-box_UBR3"/>
    <property type="match status" value="1"/>
</dbReference>
<dbReference type="InterPro" id="IPR003769">
    <property type="entry name" value="ClpS_core"/>
</dbReference>
<keyword evidence="13" id="KW-1185">Reference proteome</keyword>
<keyword evidence="3 10" id="KW-0808">Transferase</keyword>
<evidence type="ECO:0000256" key="6">
    <source>
        <dbReference type="ARBA" id="ARBA00022786"/>
    </source>
</evidence>
<dbReference type="SMART" id="SM00396">
    <property type="entry name" value="ZnF_UBR1"/>
    <property type="match status" value="1"/>
</dbReference>
<proteinExistence type="inferred from homology"/>
<dbReference type="Gene3D" id="2.10.110.30">
    <property type="match status" value="1"/>
</dbReference>
<dbReference type="PANTHER" id="PTHR21497:SF24">
    <property type="entry name" value="E3 UBIQUITIN-PROTEIN LIGASE UBR1"/>
    <property type="match status" value="1"/>
</dbReference>
<dbReference type="GO" id="GO:0000151">
    <property type="term" value="C:ubiquitin ligase complex"/>
    <property type="evidence" value="ECO:0007669"/>
    <property type="project" value="TreeGrafter"/>
</dbReference>
<dbReference type="SUPFAM" id="SSF54736">
    <property type="entry name" value="ClpS-like"/>
    <property type="match status" value="1"/>
</dbReference>
<dbReference type="Gene3D" id="3.30.1390.10">
    <property type="match status" value="1"/>
</dbReference>
<comment type="function">
    <text evidence="10">Ubiquitin ligase protein which is a component of the N-end rule pathway. Recognizes and binds to proteins bearing specific N-terminal residues that are destabilizing according to the N-end rule, leading to their ubiquitination and subsequent degradation.</text>
</comment>
<evidence type="ECO:0000256" key="1">
    <source>
        <dbReference type="ARBA" id="ARBA00000900"/>
    </source>
</evidence>
<keyword evidence="7 10" id="KW-0862">Zinc</keyword>
<keyword evidence="4 10" id="KW-0479">Metal-binding</keyword>
<dbReference type="InterPro" id="IPR039164">
    <property type="entry name" value="UBR1-like"/>
</dbReference>
<reference evidence="12 13" key="1">
    <citation type="journal article" date="2014" name="PLoS Genet.">
        <title>Analysis of the Phlebiopsis gigantea genome, transcriptome and secretome provides insight into its pioneer colonization strategies of wood.</title>
        <authorList>
            <person name="Hori C."/>
            <person name="Ishida T."/>
            <person name="Igarashi K."/>
            <person name="Samejima M."/>
            <person name="Suzuki H."/>
            <person name="Master E."/>
            <person name="Ferreira P."/>
            <person name="Ruiz-Duenas F.J."/>
            <person name="Held B."/>
            <person name="Canessa P."/>
            <person name="Larrondo L.F."/>
            <person name="Schmoll M."/>
            <person name="Druzhinina I.S."/>
            <person name="Kubicek C.P."/>
            <person name="Gaskell J.A."/>
            <person name="Kersten P."/>
            <person name="St John F."/>
            <person name="Glasner J."/>
            <person name="Sabat G."/>
            <person name="Splinter BonDurant S."/>
            <person name="Syed K."/>
            <person name="Yadav J."/>
            <person name="Mgbeahuruike A.C."/>
            <person name="Kovalchuk A."/>
            <person name="Asiegbu F.O."/>
            <person name="Lackner G."/>
            <person name="Hoffmeister D."/>
            <person name="Rencoret J."/>
            <person name="Gutierrez A."/>
            <person name="Sun H."/>
            <person name="Lindquist E."/>
            <person name="Barry K."/>
            <person name="Riley R."/>
            <person name="Grigoriev I.V."/>
            <person name="Henrissat B."/>
            <person name="Kues U."/>
            <person name="Berka R.M."/>
            <person name="Martinez A.T."/>
            <person name="Covert S.F."/>
            <person name="Blanchette R.A."/>
            <person name="Cullen D."/>
        </authorList>
    </citation>
    <scope>NUCLEOTIDE SEQUENCE [LARGE SCALE GENOMIC DNA]</scope>
    <source>
        <strain evidence="12 13">11061_1 CR5-6</strain>
    </source>
</reference>
<dbReference type="STRING" id="745531.A0A0C3RYR5"/>
<dbReference type="InterPro" id="IPR055194">
    <property type="entry name" value="UBR1-like_WH"/>
</dbReference>
<dbReference type="Pfam" id="PF02207">
    <property type="entry name" value="zf-UBR"/>
    <property type="match status" value="1"/>
</dbReference>
<dbReference type="InterPro" id="IPR044046">
    <property type="entry name" value="E3_ligase_UBR-like_C"/>
</dbReference>